<keyword evidence="3" id="KW-1185">Reference proteome</keyword>
<comment type="caution">
    <text evidence="2">The sequence shown here is derived from an EMBL/GenBank/DDBJ whole genome shotgun (WGS) entry which is preliminary data.</text>
</comment>
<name>A0A5N6L036_9ROSI</name>
<feature type="region of interest" description="Disordered" evidence="1">
    <location>
        <begin position="261"/>
        <end position="291"/>
    </location>
</feature>
<reference evidence="2 3" key="1">
    <citation type="submission" date="2019-06" db="EMBL/GenBank/DDBJ databases">
        <title>A chromosomal-level reference genome of Carpinus fangiana (Coryloideae, Betulaceae).</title>
        <authorList>
            <person name="Yang X."/>
            <person name="Wang Z."/>
            <person name="Zhang L."/>
            <person name="Hao G."/>
            <person name="Liu J."/>
            <person name="Yang Y."/>
        </authorList>
    </citation>
    <scope>NUCLEOTIDE SEQUENCE [LARGE SCALE GENOMIC DNA]</scope>
    <source>
        <strain evidence="2">Cfa_2016G</strain>
        <tissue evidence="2">Leaf</tissue>
    </source>
</reference>
<protein>
    <submittedName>
        <fullName evidence="2">Uncharacterized protein</fullName>
    </submittedName>
</protein>
<evidence type="ECO:0000313" key="2">
    <source>
        <dbReference type="EMBL" id="KAB8416405.1"/>
    </source>
</evidence>
<feature type="region of interest" description="Disordered" evidence="1">
    <location>
        <begin position="1"/>
        <end position="101"/>
    </location>
</feature>
<gene>
    <name evidence="2" type="ORF">FH972_024924</name>
</gene>
<organism evidence="2 3">
    <name type="scientific">Carpinus fangiana</name>
    <dbReference type="NCBI Taxonomy" id="176857"/>
    <lineage>
        <taxon>Eukaryota</taxon>
        <taxon>Viridiplantae</taxon>
        <taxon>Streptophyta</taxon>
        <taxon>Embryophyta</taxon>
        <taxon>Tracheophyta</taxon>
        <taxon>Spermatophyta</taxon>
        <taxon>Magnoliopsida</taxon>
        <taxon>eudicotyledons</taxon>
        <taxon>Gunneridae</taxon>
        <taxon>Pentapetalae</taxon>
        <taxon>rosids</taxon>
        <taxon>fabids</taxon>
        <taxon>Fagales</taxon>
        <taxon>Betulaceae</taxon>
        <taxon>Carpinus</taxon>
    </lineage>
</organism>
<sequence>MSQSGKPLLNRFNELRERVERESEEARAAEARDRQDRARAEALRYREDADSEAESNALRAQSSPHSMATGGSKPPLTPPDSLLSHTTTRTDHDENGEKQAQIESLTVSLNNATANAEKLQDQICVLREECRSLKSQKNELEINLAGSTQRDGDKQQRIEHLEALIRARQQTIDELESERNTMQDQEANLKRALGMAEKDLCEERARAEAAKAATEENSLPKSRDAQYSYHNVPKLEREPRAEHEPSFEGLCGVTDSHGCVDHPGLREPSGSARHGREGLQKVRRKSKPHESIVRVRQGGWEDFGAVQFIIGSSSSLKCSQRR</sequence>
<evidence type="ECO:0000256" key="1">
    <source>
        <dbReference type="SAM" id="MobiDB-lite"/>
    </source>
</evidence>
<feature type="region of interest" description="Disordered" evidence="1">
    <location>
        <begin position="206"/>
        <end position="230"/>
    </location>
</feature>
<feature type="compositionally biased region" description="Basic and acidic residues" evidence="1">
    <location>
        <begin position="13"/>
        <end position="48"/>
    </location>
</feature>
<feature type="compositionally biased region" description="Basic and acidic residues" evidence="1">
    <location>
        <begin position="88"/>
        <end position="97"/>
    </location>
</feature>
<proteinExistence type="predicted"/>
<dbReference type="EMBL" id="VIBQ01000031">
    <property type="protein sequence ID" value="KAB8416405.1"/>
    <property type="molecule type" value="Genomic_DNA"/>
</dbReference>
<dbReference type="Proteomes" id="UP000327013">
    <property type="component" value="Unassembled WGS sequence"/>
</dbReference>
<accession>A0A5N6L036</accession>
<evidence type="ECO:0000313" key="3">
    <source>
        <dbReference type="Proteomes" id="UP000327013"/>
    </source>
</evidence>
<dbReference type="AlphaFoldDB" id="A0A5N6L036"/>